<dbReference type="OrthoDB" id="69740at2759"/>
<dbReference type="EMBL" id="JNBS01000503">
    <property type="protein sequence ID" value="OQS05113.1"/>
    <property type="molecule type" value="Genomic_DNA"/>
</dbReference>
<sequence length="474" mass="53125">MQVGGNFTPFEAMSFETFCRFERCLEGALEIGQIIQANLIVEHSRHDAEEYGEWLPSKLQYKDENASTTLIYRINPPQEDQWQYGWKGGASKVLRNTKHVFKAYLFQVVEYEPCKLLRVIGVAQSTPFTLSSYRRALSNPEIVENANDGVNVVYDSIDGGFALEFVKCNCVLESTFKETYIRCNKTEGRKELRCFPHCCPAHLVHCSCGGKITFALSGPQLNEVPAYSFVAFARVERLNEPELRMGDVRSHASLTADFESGGEWVPGVLLPPSTYYPTSLVFNFNDGAKLGWPYHWTASASKESRGTRHVWRGYMFMRIPHDDDGREGAFTNDLRVIASIQSPAFTILSYRRNNESRTSRTNRRIVVEAKTVSDVTPIDVPMVVPTPIPSDPSPKSIANAPLNPPLQRRSSAINLILNATNDENLDTNGSAYSSCSSPATTPTATIGTTSMLRLKNIMSDDVKKPKRRRVVQEQ</sequence>
<keyword evidence="2" id="KW-1185">Reference proteome</keyword>
<gene>
    <name evidence="1" type="ORF">THRCLA_02704</name>
</gene>
<dbReference type="AlphaFoldDB" id="A0A1W0A497"/>
<dbReference type="Proteomes" id="UP000243217">
    <property type="component" value="Unassembled WGS sequence"/>
</dbReference>
<reference evidence="1 2" key="1">
    <citation type="journal article" date="2014" name="Genome Biol. Evol.">
        <title>The secreted proteins of Achlya hypogyna and Thraustotheca clavata identify the ancestral oomycete secretome and reveal gene acquisitions by horizontal gene transfer.</title>
        <authorList>
            <person name="Misner I."/>
            <person name="Blouin N."/>
            <person name="Leonard G."/>
            <person name="Richards T.A."/>
            <person name="Lane C.E."/>
        </authorList>
    </citation>
    <scope>NUCLEOTIDE SEQUENCE [LARGE SCALE GENOMIC DNA]</scope>
    <source>
        <strain evidence="1 2">ATCC 34112</strain>
    </source>
</reference>
<evidence type="ECO:0000313" key="2">
    <source>
        <dbReference type="Proteomes" id="UP000243217"/>
    </source>
</evidence>
<proteinExistence type="predicted"/>
<comment type="caution">
    <text evidence="1">The sequence shown here is derived from an EMBL/GenBank/DDBJ whole genome shotgun (WGS) entry which is preliminary data.</text>
</comment>
<accession>A0A1W0A497</accession>
<protein>
    <submittedName>
        <fullName evidence="1">Uncharacterized protein</fullName>
    </submittedName>
</protein>
<organism evidence="1 2">
    <name type="scientific">Thraustotheca clavata</name>
    <dbReference type="NCBI Taxonomy" id="74557"/>
    <lineage>
        <taxon>Eukaryota</taxon>
        <taxon>Sar</taxon>
        <taxon>Stramenopiles</taxon>
        <taxon>Oomycota</taxon>
        <taxon>Saprolegniomycetes</taxon>
        <taxon>Saprolegniales</taxon>
        <taxon>Achlyaceae</taxon>
        <taxon>Thraustotheca</taxon>
    </lineage>
</organism>
<name>A0A1W0A497_9STRA</name>
<evidence type="ECO:0000313" key="1">
    <source>
        <dbReference type="EMBL" id="OQS05113.1"/>
    </source>
</evidence>
<dbReference type="STRING" id="74557.A0A1W0A497"/>